<comment type="caution">
    <text evidence="2">The sequence shown here is derived from an EMBL/GenBank/DDBJ whole genome shotgun (WGS) entry which is preliminary data.</text>
</comment>
<protein>
    <submittedName>
        <fullName evidence="2">Uncharacterized protein</fullName>
    </submittedName>
</protein>
<keyword evidence="3" id="KW-1185">Reference proteome</keyword>
<feature type="region of interest" description="Disordered" evidence="1">
    <location>
        <begin position="20"/>
        <end position="49"/>
    </location>
</feature>
<dbReference type="AlphaFoldDB" id="A0AAV7QV43"/>
<accession>A0AAV7QV43</accession>
<name>A0AAV7QV43_PLEWA</name>
<evidence type="ECO:0000313" key="2">
    <source>
        <dbReference type="EMBL" id="KAJ1143312.1"/>
    </source>
</evidence>
<evidence type="ECO:0000313" key="3">
    <source>
        <dbReference type="Proteomes" id="UP001066276"/>
    </source>
</evidence>
<dbReference type="Proteomes" id="UP001066276">
    <property type="component" value="Chromosome 6"/>
</dbReference>
<reference evidence="2" key="1">
    <citation type="journal article" date="2022" name="bioRxiv">
        <title>Sequencing and chromosome-scale assembly of the giantPleurodeles waltlgenome.</title>
        <authorList>
            <person name="Brown T."/>
            <person name="Elewa A."/>
            <person name="Iarovenko S."/>
            <person name="Subramanian E."/>
            <person name="Araus A.J."/>
            <person name="Petzold A."/>
            <person name="Susuki M."/>
            <person name="Suzuki K.-i.T."/>
            <person name="Hayashi T."/>
            <person name="Toyoda A."/>
            <person name="Oliveira C."/>
            <person name="Osipova E."/>
            <person name="Leigh N.D."/>
            <person name="Simon A."/>
            <person name="Yun M.H."/>
        </authorList>
    </citation>
    <scope>NUCLEOTIDE SEQUENCE</scope>
    <source>
        <strain evidence="2">20211129_DDA</strain>
        <tissue evidence="2">Liver</tissue>
    </source>
</reference>
<evidence type="ECO:0000256" key="1">
    <source>
        <dbReference type="SAM" id="MobiDB-lite"/>
    </source>
</evidence>
<dbReference type="EMBL" id="JANPWB010000010">
    <property type="protein sequence ID" value="KAJ1143312.1"/>
    <property type="molecule type" value="Genomic_DNA"/>
</dbReference>
<proteinExistence type="predicted"/>
<feature type="compositionally biased region" description="Basic and acidic residues" evidence="1">
    <location>
        <begin position="23"/>
        <end position="49"/>
    </location>
</feature>
<gene>
    <name evidence="2" type="ORF">NDU88_009622</name>
</gene>
<organism evidence="2 3">
    <name type="scientific">Pleurodeles waltl</name>
    <name type="common">Iberian ribbed newt</name>
    <dbReference type="NCBI Taxonomy" id="8319"/>
    <lineage>
        <taxon>Eukaryota</taxon>
        <taxon>Metazoa</taxon>
        <taxon>Chordata</taxon>
        <taxon>Craniata</taxon>
        <taxon>Vertebrata</taxon>
        <taxon>Euteleostomi</taxon>
        <taxon>Amphibia</taxon>
        <taxon>Batrachia</taxon>
        <taxon>Caudata</taxon>
        <taxon>Salamandroidea</taxon>
        <taxon>Salamandridae</taxon>
        <taxon>Pleurodelinae</taxon>
        <taxon>Pleurodeles</taxon>
    </lineage>
</organism>
<sequence>MGNEKGGRQSQINKIVNYAQVTHSKDRMGTNTPEDTRGTMENRDPKESSMSDILNEIKGAHTLNWSPKLTLWRWMLHYCVQTYVRWRTVTEAEDAIAVPNRETRKRQANGGDMVSPRVGSRWVPETDRTEACWGRRAEKHTQKPLQNGTSALAPVGRINVLPDGTLADNGDKLYDHSPLLVKLNKGYKRSGVTTWWLRLEALKDAPFEEVIRDALTQHLDANWGPSTTRGCDWEAMKVVIRGLCMQTTYSVGRQLEKDVRDHKAKLRDKPSNAAAENGRMAAGLTVDTRRLATTGKICL</sequence>